<reference evidence="1 2" key="1">
    <citation type="submission" date="2008-04" db="EMBL/GenBank/DDBJ databases">
        <title>Genome diversity and DNA divergence of Rhizobium etli.</title>
        <authorList>
            <person name="Gonzalez V."/>
            <person name="Acosta J.L."/>
            <person name="Santamaria R.I."/>
            <person name="Bustos P."/>
            <person name="Hernandez-Gonzalez I.L."/>
            <person name="Fernandez J.L."/>
            <person name="Diaz R."/>
            <person name="Flores M."/>
            <person name="Mora J."/>
            <person name="Palacios R."/>
            <person name="Davila G."/>
        </authorList>
    </citation>
    <scope>NUCLEOTIDE SEQUENCE [LARGE SCALE GENOMIC DNA]</scope>
    <source>
        <strain evidence="2">CIAT 652</strain>
        <plasmid evidence="2">Plasmid pB</plasmid>
    </source>
</reference>
<evidence type="ECO:0000313" key="1">
    <source>
        <dbReference type="EMBL" id="ACE93749.1"/>
    </source>
</evidence>
<dbReference type="AlphaFoldDB" id="B3Q243"/>
<name>B3Q243_RHIE6</name>
<protein>
    <submittedName>
        <fullName evidence="1">Hypothetical conserved protein</fullName>
    </submittedName>
</protein>
<dbReference type="EMBL" id="CP001076">
    <property type="protein sequence ID" value="ACE93749.1"/>
    <property type="molecule type" value="Genomic_DNA"/>
</dbReference>
<proteinExistence type="predicted"/>
<dbReference type="Proteomes" id="UP000008817">
    <property type="component" value="Plasmid pB"/>
</dbReference>
<dbReference type="HOGENOM" id="CLU_2370782_0_0_5"/>
<geneLocation type="plasmid" evidence="1 2">
    <name>pB</name>
</geneLocation>
<organism evidence="1 2">
    <name type="scientific">Rhizobium etli (strain CIAT 652)</name>
    <dbReference type="NCBI Taxonomy" id="491916"/>
    <lineage>
        <taxon>Bacteria</taxon>
        <taxon>Pseudomonadati</taxon>
        <taxon>Pseudomonadota</taxon>
        <taxon>Alphaproteobacteria</taxon>
        <taxon>Hyphomicrobiales</taxon>
        <taxon>Rhizobiaceae</taxon>
        <taxon>Rhizobium/Agrobacterium group</taxon>
        <taxon>Rhizobium</taxon>
    </lineage>
</organism>
<dbReference type="KEGG" id="rec:RHECIAT_PB0000024"/>
<sequence>MRAAAPILSSQHPSRDCRFHESLAGKLRAAALRDRVDAAALGDGVSRLTGRGPAMEKRRQCRVRPVNTFPHAVADPDEDGRLPGDVEIDVDDLVH</sequence>
<evidence type="ECO:0000313" key="2">
    <source>
        <dbReference type="Proteomes" id="UP000008817"/>
    </source>
</evidence>
<gene>
    <name evidence="1" type="ordered locus">RHECIAT_PB0000024</name>
</gene>
<keyword evidence="1" id="KW-0614">Plasmid</keyword>
<accession>B3Q243</accession>